<dbReference type="Proteomes" id="UP000695000">
    <property type="component" value="Unplaced"/>
</dbReference>
<evidence type="ECO:0000313" key="2">
    <source>
        <dbReference type="Proteomes" id="UP000695000"/>
    </source>
</evidence>
<evidence type="ECO:0000313" key="3">
    <source>
        <dbReference type="RefSeq" id="XP_017781780.1"/>
    </source>
</evidence>
<accession>A0ABM1N4N0</accession>
<dbReference type="GeneID" id="108566428"/>
<sequence length="361" mass="40769">MRTKNFLIAFCLLVIVSLFCIALQQQKPTAIQNIVSTTHQQLRNFKDTLRDAEKKTFVADENLLAKLGFTKPSRLFPNDTWHNTTLPVIVTYVMEGQESQAIGLINNVGKLLPNNTVLVYNLGLGNYGLRTLMGYCNNSRCQVITYNLNEFPSHIQDDNFHAYRPIIIQDALNNVGAVFFMESSKRFQKHVTSEKLLSMYEEVVKNDEIVAWPMVSKNAVSSLTHKKMFDYFHTDTDNFLFLPMVSADTLLVVNSAAVHTEIMLPWVQCAFTHDCIVPIGAQSGGCRFDKKPQYRYSGCHSYDTSALNIILGMKFKLDNAKYTYQGSKSIFKTVPLERAFATLKGLEQNTTEDEIGQEGAA</sequence>
<reference evidence="3" key="1">
    <citation type="submission" date="2025-08" db="UniProtKB">
        <authorList>
            <consortium name="RefSeq"/>
        </authorList>
    </citation>
    <scope>IDENTIFICATION</scope>
    <source>
        <tissue evidence="3">Whole Larva</tissue>
    </source>
</reference>
<feature type="chain" id="PRO_5045157863" evidence="1">
    <location>
        <begin position="23"/>
        <end position="361"/>
    </location>
</feature>
<proteinExistence type="predicted"/>
<gene>
    <name evidence="3" type="primary">LOC108566428</name>
</gene>
<keyword evidence="1" id="KW-0732">Signal</keyword>
<name>A0ABM1N4N0_NICVS</name>
<dbReference type="RefSeq" id="XP_017781780.1">
    <property type="nucleotide sequence ID" value="XM_017926291.1"/>
</dbReference>
<dbReference type="PANTHER" id="PTHR31389:SF4">
    <property type="entry name" value="LD39211P"/>
    <property type="match status" value="1"/>
</dbReference>
<organism evidence="2 3">
    <name type="scientific">Nicrophorus vespilloides</name>
    <name type="common">Boreal carrion beetle</name>
    <dbReference type="NCBI Taxonomy" id="110193"/>
    <lineage>
        <taxon>Eukaryota</taxon>
        <taxon>Metazoa</taxon>
        <taxon>Ecdysozoa</taxon>
        <taxon>Arthropoda</taxon>
        <taxon>Hexapoda</taxon>
        <taxon>Insecta</taxon>
        <taxon>Pterygota</taxon>
        <taxon>Neoptera</taxon>
        <taxon>Endopterygota</taxon>
        <taxon>Coleoptera</taxon>
        <taxon>Polyphaga</taxon>
        <taxon>Staphyliniformia</taxon>
        <taxon>Silphidae</taxon>
        <taxon>Nicrophorinae</taxon>
        <taxon>Nicrophorus</taxon>
    </lineage>
</organism>
<keyword evidence="2" id="KW-1185">Reference proteome</keyword>
<feature type="signal peptide" evidence="1">
    <location>
        <begin position="1"/>
        <end position="22"/>
    </location>
</feature>
<evidence type="ECO:0000256" key="1">
    <source>
        <dbReference type="SAM" id="SignalP"/>
    </source>
</evidence>
<dbReference type="PANTHER" id="PTHR31389">
    <property type="entry name" value="LD39211P"/>
    <property type="match status" value="1"/>
</dbReference>
<protein>
    <submittedName>
        <fullName evidence="3">Uncharacterized protein LOC108566428</fullName>
    </submittedName>
</protein>